<dbReference type="EMBL" id="CP014223">
    <property type="protein sequence ID" value="AMJ40853.1"/>
    <property type="molecule type" value="Genomic_DNA"/>
</dbReference>
<protein>
    <submittedName>
        <fullName evidence="2">Uncharacterized protein</fullName>
    </submittedName>
</protein>
<dbReference type="OrthoDB" id="2064681at2"/>
<dbReference type="AlphaFoldDB" id="A0A0X1U7E2"/>
<keyword evidence="3" id="KW-1185">Reference proteome</keyword>
<evidence type="ECO:0000313" key="1">
    <source>
        <dbReference type="EMBL" id="AMJ40853.1"/>
    </source>
</evidence>
<reference evidence="2" key="4">
    <citation type="submission" date="2016-11" db="EMBL/GenBank/DDBJ databases">
        <authorList>
            <person name="Varghese N."/>
            <person name="Submissions S."/>
        </authorList>
    </citation>
    <scope>NUCLEOTIDE SEQUENCE</scope>
    <source>
        <strain evidence="2">DSM 1682</strain>
    </source>
</reference>
<dbReference type="Proteomes" id="UP000184204">
    <property type="component" value="Unassembled WGS sequence"/>
</dbReference>
<evidence type="ECO:0000313" key="2">
    <source>
        <dbReference type="EMBL" id="SHE74977.1"/>
    </source>
</evidence>
<name>A0A0X1U7E2_ANAPI</name>
<reference evidence="4" key="3">
    <citation type="submission" date="2016-11" db="EMBL/GenBank/DDBJ databases">
        <authorList>
            <person name="Jaros S."/>
            <person name="Januszkiewicz K."/>
            <person name="Wedrychowicz H."/>
        </authorList>
    </citation>
    <scope>NUCLEOTIDE SEQUENCE [LARGE SCALE GENOMIC DNA]</scope>
    <source>
        <strain evidence="4">DSM 1682</strain>
    </source>
</reference>
<accession>A0A0X1U7E2</accession>
<gene>
    <name evidence="1" type="ORF">CPRO_12600</name>
    <name evidence="2" type="ORF">SAMN02745151_01672</name>
</gene>
<dbReference type="KEGG" id="cpro:CPRO_12600"/>
<reference evidence="3" key="2">
    <citation type="submission" date="2016-01" db="EMBL/GenBank/DDBJ databases">
        <authorList>
            <person name="Poehlein A."/>
            <person name="Schlien K."/>
            <person name="Gottschalk G."/>
            <person name="Buckel W."/>
            <person name="Daniel R."/>
        </authorList>
    </citation>
    <scope>NUCLEOTIDE SEQUENCE [LARGE SCALE GENOMIC DNA]</scope>
    <source>
        <strain evidence="3">X2</strain>
    </source>
</reference>
<dbReference type="Proteomes" id="UP000068026">
    <property type="component" value="Chromosome"/>
</dbReference>
<reference evidence="1 3" key="1">
    <citation type="journal article" date="2016" name="Genome Announc.">
        <title>Complete Genome Sequence of the Amino Acid-Fermenting Clostridium propionicum X2 (DSM 1682).</title>
        <authorList>
            <person name="Poehlein A."/>
            <person name="Schlien K."/>
            <person name="Chowdhury N.P."/>
            <person name="Gottschalk G."/>
            <person name="Buckel W."/>
            <person name="Daniel R."/>
        </authorList>
    </citation>
    <scope>NUCLEOTIDE SEQUENCE [LARGE SCALE GENOMIC DNA]</scope>
    <source>
        <strain evidence="1 3">X2</strain>
    </source>
</reference>
<evidence type="ECO:0000313" key="3">
    <source>
        <dbReference type="Proteomes" id="UP000068026"/>
    </source>
</evidence>
<dbReference type="EMBL" id="FQUA01000006">
    <property type="protein sequence ID" value="SHE74977.1"/>
    <property type="molecule type" value="Genomic_DNA"/>
</dbReference>
<evidence type="ECO:0000313" key="4">
    <source>
        <dbReference type="Proteomes" id="UP000184204"/>
    </source>
</evidence>
<sequence>MFGKEYRDLADLLLNNARAQNFYKGLPDEIQQTISHSSSEITTMKSLRHFAKTAQKTGR</sequence>
<dbReference type="RefSeq" id="WP_066049129.1">
    <property type="nucleotide sequence ID" value="NZ_CP014223.1"/>
</dbReference>
<organism evidence="2 4">
    <name type="scientific">Anaerotignum propionicum DSM 1682</name>
    <dbReference type="NCBI Taxonomy" id="991789"/>
    <lineage>
        <taxon>Bacteria</taxon>
        <taxon>Bacillati</taxon>
        <taxon>Bacillota</taxon>
        <taxon>Clostridia</taxon>
        <taxon>Lachnospirales</taxon>
        <taxon>Anaerotignaceae</taxon>
        <taxon>Anaerotignum</taxon>
    </lineage>
</organism>
<proteinExistence type="predicted"/>